<reference evidence="4" key="1">
    <citation type="journal article" date="2019" name="Int. J. Syst. Evol. Microbiol.">
        <title>The Global Catalogue of Microorganisms (GCM) 10K type strain sequencing project: providing services to taxonomists for standard genome sequencing and annotation.</title>
        <authorList>
            <consortium name="The Broad Institute Genomics Platform"/>
            <consortium name="The Broad Institute Genome Sequencing Center for Infectious Disease"/>
            <person name="Wu L."/>
            <person name="Ma J."/>
        </authorList>
    </citation>
    <scope>NUCLEOTIDE SEQUENCE [LARGE SCALE GENOMIC DNA]</scope>
    <source>
        <strain evidence="4">CCM 8896</strain>
    </source>
</reference>
<feature type="domain" description="SsuA/THI5-like" evidence="2">
    <location>
        <begin position="46"/>
        <end position="261"/>
    </location>
</feature>
<dbReference type="SUPFAM" id="SSF53850">
    <property type="entry name" value="Periplasmic binding protein-like II"/>
    <property type="match status" value="1"/>
</dbReference>
<dbReference type="RefSeq" id="WP_125713280.1">
    <property type="nucleotide sequence ID" value="NZ_JBHTOP010000026.1"/>
</dbReference>
<protein>
    <submittedName>
        <fullName evidence="3">ABC transporter substrate-binding protein</fullName>
    </submittedName>
</protein>
<feature type="chain" id="PRO_5046322588" evidence="1">
    <location>
        <begin position="24"/>
        <end position="341"/>
    </location>
</feature>
<sequence length="341" mass="37656">MKKHQLGFIALICLLVVGLSACAKTSDKKAANKTTTITLALDYTPNTNHTGLYVAKAKGYFKKYGIKVRFIQPPQNGPEGLIGAGKAQFGVSYQDVMAGVITGKNKQPITAIAALVQHNTSGIMSRKADGITTPKAMTGQKYGTWGLPIEQAIIKQVVDQDGGNYNDVKLVPSNFSDEVAALKSKKIDAIWVYEGWAVQNANIQDYPVNYFAFRDINPTFDYYTPVLVGNNTYMKAHPKLTKDFVKAVAQGYEYAAKHPKASATILKQANPELERGKSSELVDASQNFLSKQYIADAKQFGYIDSKRWNAFYTWLNDNGLVKQKLTKDQGFTNKYLPVQAK</sequence>
<evidence type="ECO:0000313" key="4">
    <source>
        <dbReference type="Proteomes" id="UP001597267"/>
    </source>
</evidence>
<organism evidence="3 4">
    <name type="scientific">Agrilactobacillus yilanensis</name>
    <dbReference type="NCBI Taxonomy" id="2485997"/>
    <lineage>
        <taxon>Bacteria</taxon>
        <taxon>Bacillati</taxon>
        <taxon>Bacillota</taxon>
        <taxon>Bacilli</taxon>
        <taxon>Lactobacillales</taxon>
        <taxon>Lactobacillaceae</taxon>
        <taxon>Agrilactobacillus</taxon>
    </lineage>
</organism>
<dbReference type="Proteomes" id="UP001597267">
    <property type="component" value="Unassembled WGS sequence"/>
</dbReference>
<evidence type="ECO:0000313" key="3">
    <source>
        <dbReference type="EMBL" id="MFD1672695.1"/>
    </source>
</evidence>
<comment type="caution">
    <text evidence="3">The sequence shown here is derived from an EMBL/GenBank/DDBJ whole genome shotgun (WGS) entry which is preliminary data.</text>
</comment>
<keyword evidence="1" id="KW-0732">Signal</keyword>
<gene>
    <name evidence="3" type="ORF">ACFQ5M_11335</name>
</gene>
<dbReference type="InterPro" id="IPR015168">
    <property type="entry name" value="SsuA/THI5"/>
</dbReference>
<dbReference type="EMBL" id="JBHTOP010000026">
    <property type="protein sequence ID" value="MFD1672695.1"/>
    <property type="molecule type" value="Genomic_DNA"/>
</dbReference>
<feature type="signal peptide" evidence="1">
    <location>
        <begin position="1"/>
        <end position="23"/>
    </location>
</feature>
<dbReference type="Gene3D" id="3.40.190.10">
    <property type="entry name" value="Periplasmic binding protein-like II"/>
    <property type="match status" value="2"/>
</dbReference>
<dbReference type="PANTHER" id="PTHR31528">
    <property type="entry name" value="4-AMINO-5-HYDROXYMETHYL-2-METHYLPYRIMIDINE PHOSPHATE SYNTHASE THI11-RELATED"/>
    <property type="match status" value="1"/>
</dbReference>
<proteinExistence type="predicted"/>
<name>A0ABW4JB87_9LACO</name>
<dbReference type="InterPro" id="IPR027939">
    <property type="entry name" value="NMT1/THI5"/>
</dbReference>
<evidence type="ECO:0000256" key="1">
    <source>
        <dbReference type="SAM" id="SignalP"/>
    </source>
</evidence>
<dbReference type="Pfam" id="PF09084">
    <property type="entry name" value="NMT1"/>
    <property type="match status" value="1"/>
</dbReference>
<keyword evidence="4" id="KW-1185">Reference proteome</keyword>
<accession>A0ABW4JB87</accession>
<evidence type="ECO:0000259" key="2">
    <source>
        <dbReference type="Pfam" id="PF09084"/>
    </source>
</evidence>
<dbReference type="PANTHER" id="PTHR31528:SF3">
    <property type="entry name" value="THIAMINE BIOSYNTHESIS PROTEIN HI_0357-RELATED"/>
    <property type="match status" value="1"/>
</dbReference>
<dbReference type="PROSITE" id="PS51257">
    <property type="entry name" value="PROKAR_LIPOPROTEIN"/>
    <property type="match status" value="1"/>
</dbReference>